<dbReference type="Gene3D" id="3.30.420.40">
    <property type="match status" value="2"/>
</dbReference>
<organism evidence="6 7">
    <name type="scientific">Pendulispora brunnea</name>
    <dbReference type="NCBI Taxonomy" id="2905690"/>
    <lineage>
        <taxon>Bacteria</taxon>
        <taxon>Pseudomonadati</taxon>
        <taxon>Myxococcota</taxon>
        <taxon>Myxococcia</taxon>
        <taxon>Myxococcales</taxon>
        <taxon>Sorangiineae</taxon>
        <taxon>Pendulisporaceae</taxon>
        <taxon>Pendulispora</taxon>
    </lineage>
</organism>
<dbReference type="RefSeq" id="WP_394841865.1">
    <property type="nucleotide sequence ID" value="NZ_CP089982.1"/>
</dbReference>
<dbReference type="Proteomes" id="UP001379533">
    <property type="component" value="Chromosome"/>
</dbReference>
<protein>
    <recommendedName>
        <fullName evidence="8">Carbohydrate kinase</fullName>
    </recommendedName>
</protein>
<proteinExistence type="inferred from homology"/>
<dbReference type="SUPFAM" id="SSF53067">
    <property type="entry name" value="Actin-like ATPase domain"/>
    <property type="match status" value="2"/>
</dbReference>
<evidence type="ECO:0000313" key="6">
    <source>
        <dbReference type="EMBL" id="WXA91246.1"/>
    </source>
</evidence>
<feature type="domain" description="Carbohydrate kinase FGGY N-terminal" evidence="4">
    <location>
        <begin position="4"/>
        <end position="242"/>
    </location>
</feature>
<dbReference type="InterPro" id="IPR018485">
    <property type="entry name" value="FGGY_C"/>
</dbReference>
<dbReference type="Pfam" id="PF00370">
    <property type="entry name" value="FGGY_N"/>
    <property type="match status" value="1"/>
</dbReference>
<evidence type="ECO:0000259" key="4">
    <source>
        <dbReference type="Pfam" id="PF00370"/>
    </source>
</evidence>
<dbReference type="PANTHER" id="PTHR43095">
    <property type="entry name" value="SUGAR KINASE"/>
    <property type="match status" value="1"/>
</dbReference>
<name>A0ABZ2JXP4_9BACT</name>
<dbReference type="Pfam" id="PF02782">
    <property type="entry name" value="FGGY_C"/>
    <property type="match status" value="1"/>
</dbReference>
<keyword evidence="2" id="KW-0808">Transferase</keyword>
<evidence type="ECO:0008006" key="8">
    <source>
        <dbReference type="Google" id="ProtNLM"/>
    </source>
</evidence>
<comment type="similarity">
    <text evidence="1">Belongs to the FGGY kinase family.</text>
</comment>
<reference evidence="6 7" key="1">
    <citation type="submission" date="2021-12" db="EMBL/GenBank/DDBJ databases">
        <title>Discovery of the Pendulisporaceae a myxobacterial family with distinct sporulation behavior and unique specialized metabolism.</title>
        <authorList>
            <person name="Garcia R."/>
            <person name="Popoff A."/>
            <person name="Bader C.D."/>
            <person name="Loehr J."/>
            <person name="Walesch S."/>
            <person name="Walt C."/>
            <person name="Boldt J."/>
            <person name="Bunk B."/>
            <person name="Haeckl F.J.F.P.J."/>
            <person name="Gunesch A.P."/>
            <person name="Birkelbach J."/>
            <person name="Nuebel U."/>
            <person name="Pietschmann T."/>
            <person name="Bach T."/>
            <person name="Mueller R."/>
        </authorList>
    </citation>
    <scope>NUCLEOTIDE SEQUENCE [LARGE SCALE GENOMIC DNA]</scope>
    <source>
        <strain evidence="6 7">MSr12523</strain>
    </source>
</reference>
<evidence type="ECO:0000256" key="1">
    <source>
        <dbReference type="ARBA" id="ARBA00009156"/>
    </source>
</evidence>
<dbReference type="InterPro" id="IPR018484">
    <property type="entry name" value="FGGY_N"/>
</dbReference>
<evidence type="ECO:0000256" key="2">
    <source>
        <dbReference type="ARBA" id="ARBA00022679"/>
    </source>
</evidence>
<dbReference type="InterPro" id="IPR000577">
    <property type="entry name" value="Carb_kinase_FGGY"/>
</dbReference>
<accession>A0ABZ2JXP4</accession>
<keyword evidence="7" id="KW-1185">Reference proteome</keyword>
<dbReference type="PIRSF" id="PIRSF000538">
    <property type="entry name" value="GlpK"/>
    <property type="match status" value="1"/>
</dbReference>
<keyword evidence="3" id="KW-0418">Kinase</keyword>
<sequence>MSTLGIDLGTQSVRAIVLTDDGVIVGEGTAPLESVRTDGRHEQDPKAWWTAVVAAVHAARADLDASRIEAVAVDGTSGTILLANADGAPMTPALMYDDVRATAEADVVNRAGAEAWLANGYGRMQPAWALPKWLWLRHHGPAADFDQARLLHQTDFINEALVGGRVATDCSTALKTGCDLVNVRWPLPLLETLELPSRMLPPLVEPGKPLGRLGARVATLLGLRAGVRVVAGMTDSCAAQIGAGALIPGSWNCVLGTTLALKGVSETLIRDPGGAMYSHRGPNGLWLPGGASSSGAGILSARLPNADLAALGNAAAMRPDPTFFTYPLAGRGERFPFVAPDAESFSTGEPADDVEAYAAMALGLAFVERLCFDHLALLGARTDGRISFTGGGARSDYWTQLRADVLGRPVHRPRHAEPAVGMAMLAAGSSSRAVDEGVVNSPASQRHRALLRTYGTFLDAIERRGWVSPVLIAHARRRAE</sequence>
<evidence type="ECO:0000256" key="3">
    <source>
        <dbReference type="ARBA" id="ARBA00022777"/>
    </source>
</evidence>
<dbReference type="PANTHER" id="PTHR43095:SF5">
    <property type="entry name" value="XYLULOSE KINASE"/>
    <property type="match status" value="1"/>
</dbReference>
<dbReference type="InterPro" id="IPR050406">
    <property type="entry name" value="FGGY_Carb_Kinase"/>
</dbReference>
<dbReference type="CDD" id="cd07783">
    <property type="entry name" value="ASKHA_NBD_FGGY_SePSK_AtXK1-like"/>
    <property type="match status" value="1"/>
</dbReference>
<dbReference type="InterPro" id="IPR043129">
    <property type="entry name" value="ATPase_NBD"/>
</dbReference>
<evidence type="ECO:0000313" key="7">
    <source>
        <dbReference type="Proteomes" id="UP001379533"/>
    </source>
</evidence>
<dbReference type="EMBL" id="CP089982">
    <property type="protein sequence ID" value="WXA91246.1"/>
    <property type="molecule type" value="Genomic_DNA"/>
</dbReference>
<feature type="domain" description="Carbohydrate kinase FGGY C-terminal" evidence="5">
    <location>
        <begin position="253"/>
        <end position="427"/>
    </location>
</feature>
<evidence type="ECO:0000259" key="5">
    <source>
        <dbReference type="Pfam" id="PF02782"/>
    </source>
</evidence>
<gene>
    <name evidence="6" type="ORF">LZC95_32920</name>
</gene>